<evidence type="ECO:0000313" key="2">
    <source>
        <dbReference type="EMBL" id="MDD0815124.1"/>
    </source>
</evidence>
<sequence length="138" mass="14591">MTTARFNFSPVWRPALAATLLASALLGGCASMSGAPSAPTKLADGVLTGPNGMTLYTFDRDVAGSGKSVCNGPCATNWPPLMATDSDKATGDYTVVTRDDGKKQWALKGKPLYYWVKDTKPGDKTGDGFNKVWQVAKP</sequence>
<keyword evidence="3" id="KW-1185">Reference proteome</keyword>
<protein>
    <recommendedName>
        <fullName evidence="4">ATP-binding protein</fullName>
    </recommendedName>
</protein>
<dbReference type="InterPro" id="IPR014558">
    <property type="entry name" value="UCP029720"/>
</dbReference>
<reference evidence="2 3" key="1">
    <citation type="submission" date="2023-02" db="EMBL/GenBank/DDBJ databases">
        <title>Bacterial whole genome sequence for Curvibacter sp. HBC28.</title>
        <authorList>
            <person name="Le V."/>
            <person name="Ko S.-R."/>
            <person name="Ahn C.-Y."/>
            <person name="Oh H.-M."/>
        </authorList>
    </citation>
    <scope>NUCLEOTIDE SEQUENCE [LARGE SCALE GENOMIC DNA]</scope>
    <source>
        <strain evidence="2 3">HBC28</strain>
    </source>
</reference>
<evidence type="ECO:0008006" key="4">
    <source>
        <dbReference type="Google" id="ProtNLM"/>
    </source>
</evidence>
<comment type="caution">
    <text evidence="2">The sequence shown here is derived from an EMBL/GenBank/DDBJ whole genome shotgun (WGS) entry which is preliminary data.</text>
</comment>
<dbReference type="Proteomes" id="UP001528672">
    <property type="component" value="Unassembled WGS sequence"/>
</dbReference>
<evidence type="ECO:0000313" key="3">
    <source>
        <dbReference type="Proteomes" id="UP001528672"/>
    </source>
</evidence>
<accession>A0ABT5MEX0</accession>
<dbReference type="RefSeq" id="WP_273926779.1">
    <property type="nucleotide sequence ID" value="NZ_JAQSIO010000003.1"/>
</dbReference>
<dbReference type="Pfam" id="PF03640">
    <property type="entry name" value="Lipoprotein_15"/>
    <property type="match status" value="2"/>
</dbReference>
<organism evidence="2 3">
    <name type="scientific">Curvibacter microcysteis</name>
    <dbReference type="NCBI Taxonomy" id="3026419"/>
    <lineage>
        <taxon>Bacteria</taxon>
        <taxon>Pseudomonadati</taxon>
        <taxon>Pseudomonadota</taxon>
        <taxon>Betaproteobacteria</taxon>
        <taxon>Burkholderiales</taxon>
        <taxon>Comamonadaceae</taxon>
        <taxon>Curvibacter</taxon>
    </lineage>
</organism>
<dbReference type="EMBL" id="JAQSIO010000003">
    <property type="protein sequence ID" value="MDD0815124.1"/>
    <property type="molecule type" value="Genomic_DNA"/>
</dbReference>
<gene>
    <name evidence="2" type="ORF">PSQ39_10825</name>
</gene>
<feature type="chain" id="PRO_5047019885" description="ATP-binding protein" evidence="1">
    <location>
        <begin position="18"/>
        <end position="138"/>
    </location>
</feature>
<keyword evidence="1" id="KW-0732">Signal</keyword>
<name>A0ABT5MEX0_9BURK</name>
<dbReference type="PROSITE" id="PS51257">
    <property type="entry name" value="PROKAR_LIPOPROTEIN"/>
    <property type="match status" value="1"/>
</dbReference>
<dbReference type="PIRSF" id="PIRSF029720">
    <property type="entry name" value="UCP029720"/>
    <property type="match status" value="1"/>
</dbReference>
<evidence type="ECO:0000256" key="1">
    <source>
        <dbReference type="SAM" id="SignalP"/>
    </source>
</evidence>
<proteinExistence type="predicted"/>
<dbReference type="PANTHER" id="PTHR39335">
    <property type="entry name" value="BLL4220 PROTEIN"/>
    <property type="match status" value="1"/>
</dbReference>
<feature type="signal peptide" evidence="1">
    <location>
        <begin position="1"/>
        <end position="17"/>
    </location>
</feature>
<dbReference type="InterPro" id="IPR005297">
    <property type="entry name" value="Lipoprotein_repeat"/>
</dbReference>
<dbReference type="PANTHER" id="PTHR39335:SF1">
    <property type="entry name" value="BLL4220 PROTEIN"/>
    <property type="match status" value="1"/>
</dbReference>